<keyword evidence="2" id="KW-1185">Reference proteome</keyword>
<evidence type="ECO:0000313" key="1">
    <source>
        <dbReference type="EMBL" id="RPA92624.1"/>
    </source>
</evidence>
<proteinExistence type="predicted"/>
<accession>A0A3N4JFL1</accession>
<evidence type="ECO:0000313" key="2">
    <source>
        <dbReference type="Proteomes" id="UP000276215"/>
    </source>
</evidence>
<organism evidence="1 2">
    <name type="scientific">Choiromyces venosus 120613-1</name>
    <dbReference type="NCBI Taxonomy" id="1336337"/>
    <lineage>
        <taxon>Eukaryota</taxon>
        <taxon>Fungi</taxon>
        <taxon>Dikarya</taxon>
        <taxon>Ascomycota</taxon>
        <taxon>Pezizomycotina</taxon>
        <taxon>Pezizomycetes</taxon>
        <taxon>Pezizales</taxon>
        <taxon>Tuberaceae</taxon>
        <taxon>Choiromyces</taxon>
    </lineage>
</organism>
<protein>
    <submittedName>
        <fullName evidence="1">Uncharacterized protein</fullName>
    </submittedName>
</protein>
<dbReference type="AlphaFoldDB" id="A0A3N4JFL1"/>
<sequence length="167" mass="17838">MSPTHHLTRQVTSNPQNLQQKLILPVSPSSSGNLLLCNSTYPHRGTNRHQLHILSSSSSSHLLSPICPNTTTTTSATNPPFSTHSAGTQPVQWQPPMGHHGYLVRRLCTWDNMRRAGLGPKCHSAARMCYCTAGGHLPYGDYGGIPGAGLCGVVFIFLSPAGGGRIS</sequence>
<name>A0A3N4JFL1_9PEZI</name>
<gene>
    <name evidence="1" type="ORF">L873DRAFT_159407</name>
</gene>
<reference evidence="1 2" key="1">
    <citation type="journal article" date="2018" name="Nat. Ecol. Evol.">
        <title>Pezizomycetes genomes reveal the molecular basis of ectomycorrhizal truffle lifestyle.</title>
        <authorList>
            <person name="Murat C."/>
            <person name="Payen T."/>
            <person name="Noel B."/>
            <person name="Kuo A."/>
            <person name="Morin E."/>
            <person name="Chen J."/>
            <person name="Kohler A."/>
            <person name="Krizsan K."/>
            <person name="Balestrini R."/>
            <person name="Da Silva C."/>
            <person name="Montanini B."/>
            <person name="Hainaut M."/>
            <person name="Levati E."/>
            <person name="Barry K.W."/>
            <person name="Belfiori B."/>
            <person name="Cichocki N."/>
            <person name="Clum A."/>
            <person name="Dockter R.B."/>
            <person name="Fauchery L."/>
            <person name="Guy J."/>
            <person name="Iotti M."/>
            <person name="Le Tacon F."/>
            <person name="Lindquist E.A."/>
            <person name="Lipzen A."/>
            <person name="Malagnac F."/>
            <person name="Mello A."/>
            <person name="Molinier V."/>
            <person name="Miyauchi S."/>
            <person name="Poulain J."/>
            <person name="Riccioni C."/>
            <person name="Rubini A."/>
            <person name="Sitrit Y."/>
            <person name="Splivallo R."/>
            <person name="Traeger S."/>
            <person name="Wang M."/>
            <person name="Zifcakova L."/>
            <person name="Wipf D."/>
            <person name="Zambonelli A."/>
            <person name="Paolocci F."/>
            <person name="Nowrousian M."/>
            <person name="Ottonello S."/>
            <person name="Baldrian P."/>
            <person name="Spatafora J.W."/>
            <person name="Henrissat B."/>
            <person name="Nagy L.G."/>
            <person name="Aury J.M."/>
            <person name="Wincker P."/>
            <person name="Grigoriev I.V."/>
            <person name="Bonfante P."/>
            <person name="Martin F.M."/>
        </authorList>
    </citation>
    <scope>NUCLEOTIDE SEQUENCE [LARGE SCALE GENOMIC DNA]</scope>
    <source>
        <strain evidence="1 2">120613-1</strain>
    </source>
</reference>
<dbReference type="EMBL" id="ML120469">
    <property type="protein sequence ID" value="RPA92624.1"/>
    <property type="molecule type" value="Genomic_DNA"/>
</dbReference>
<dbReference type="Proteomes" id="UP000276215">
    <property type="component" value="Unassembled WGS sequence"/>
</dbReference>